<evidence type="ECO:0000313" key="7">
    <source>
        <dbReference type="Proteomes" id="UP000076837"/>
    </source>
</evidence>
<accession>A0A163LAL0</accession>
<dbReference type="PANTHER" id="PTHR43347">
    <property type="entry name" value="ACYL-COA SYNTHETASE"/>
    <property type="match status" value="1"/>
</dbReference>
<sequence length="931" mass="101829">MPPMQNQNRPAPAESAAERARDHRSDNSAHPGNRQEKPESELPHANRLFQEHDLDRGVPGETEIEQSAVDDDRPQIRITGDESQSERNLPSQRFSLILSAMDGLLHTNQPDAYEAEGERERVDNQTGREPDSCNHQPTDAWADHPSCGLGALNLRVPFDKIRFGEHRGEIRVIGRLEEDGGCTGEQRDQEQVAHTDLEATRVQFAKRDQRQYDGRDTVSDTADCVAGPQKSEVTQSEDSPEACALRCTCHIDPPFQSLPYPTPARHWPTGQARPAQRDGTPTATEAHRTDGDLRCFRSPASHTTYADAYRESMDQPEKFWLDAARAVDWDVAPTKALDDSAAPIYRWFPDASLNTSFNALDRHVRDGRGDQTALIFDSAMVPTKATYTYAELLEQVSLFAGVLKDQGVVAGDRVIIYMPMIPEAAIAMLACSRIGAVHSVVFGGFAAKELATRIDDAGPVVLVTASGGLEPERTIEYLPMVEKALQLSATPAHTVIVKNREQIPGAASDYKSSAAAWFDWDELIADATPADPVSVAATDPLYILYTSGTTGKPKGVVRDNGGHAVALTWTMKNLYDISPGQVWWTASDVGWVVGHSYIVYGPLLAGATTVMYEGKPVGTPDAGAFWRIISEYNVSALFTAPTAIRAVRKADPDAKELAKYDISSLDTLFAAGERLDPDTYEWATRILDRPVVDHWWQTETGWAICANLRGLEPMEIKAGSPTVACPGYRVEIVDGKGELVGPGTEGNIVIGLPLPPGTLAGLWRDEDRYVKSYLSTFEGYYLTGDSGYIDEDNYVFVLGRSDDVINVAGHRLSTGSMEAVVAGHPAVAECAVIGIHDELKGQRPSGYVVLKSGVDIDPETLRQELVARVRDQIGAVATFRDVTVVAALPKTRSGKILRKTMRQIADNEEYTVPSTIEDASVLDELSKLLRG</sequence>
<feature type="region of interest" description="Disordered" evidence="2">
    <location>
        <begin position="111"/>
        <end position="134"/>
    </location>
</feature>
<dbReference type="PROSITE" id="PS00455">
    <property type="entry name" value="AMP_BINDING"/>
    <property type="match status" value="1"/>
</dbReference>
<proteinExistence type="inferred from homology"/>
<dbReference type="Gene3D" id="3.40.50.12780">
    <property type="entry name" value="N-terminal domain of ligase-like"/>
    <property type="match status" value="1"/>
</dbReference>
<feature type="compositionally biased region" description="Basic and acidic residues" evidence="2">
    <location>
        <begin position="116"/>
        <end position="132"/>
    </location>
</feature>
<comment type="caution">
    <text evidence="6">The sequence shown here is derived from an EMBL/GenBank/DDBJ whole genome shotgun (WGS) entry which is preliminary data.</text>
</comment>
<evidence type="ECO:0000259" key="4">
    <source>
        <dbReference type="Pfam" id="PF13193"/>
    </source>
</evidence>
<feature type="region of interest" description="Disordered" evidence="2">
    <location>
        <begin position="266"/>
        <end position="289"/>
    </location>
</feature>
<dbReference type="SUPFAM" id="SSF56801">
    <property type="entry name" value="Acetyl-CoA synthetase-like"/>
    <property type="match status" value="1"/>
</dbReference>
<dbReference type="CDD" id="cd05967">
    <property type="entry name" value="PrpE"/>
    <property type="match status" value="1"/>
</dbReference>
<gene>
    <name evidence="6" type="ORF">ST47_g1340</name>
</gene>
<feature type="domain" description="AMP-dependent synthetase/ligase" evidence="3">
    <location>
        <begin position="366"/>
        <end position="752"/>
    </location>
</feature>
<name>A0A163LAL0_DIDRA</name>
<comment type="similarity">
    <text evidence="1">Belongs to the ATP-dependent AMP-binding enzyme family.</text>
</comment>
<evidence type="ECO:0000256" key="2">
    <source>
        <dbReference type="SAM" id="MobiDB-lite"/>
    </source>
</evidence>
<dbReference type="NCBIfam" id="NF001208">
    <property type="entry name" value="PRK00174.1"/>
    <property type="match status" value="1"/>
</dbReference>
<dbReference type="FunFam" id="3.30.300.30:FF:000017">
    <property type="entry name" value="Acyl-CoA synthetase short-chain family member 3"/>
    <property type="match status" value="1"/>
</dbReference>
<dbReference type="AlphaFoldDB" id="A0A163LAL0"/>
<feature type="domain" description="AMP-binding enzyme C-terminal" evidence="4">
    <location>
        <begin position="817"/>
        <end position="895"/>
    </location>
</feature>
<feature type="compositionally biased region" description="Basic and acidic residues" evidence="2">
    <location>
        <begin position="16"/>
        <end position="58"/>
    </location>
</feature>
<feature type="domain" description="Acetyl-coenzyme A synthetase N-terminal" evidence="5">
    <location>
        <begin position="305"/>
        <end position="359"/>
    </location>
</feature>
<dbReference type="GO" id="GO:0050218">
    <property type="term" value="F:propionate-CoA ligase activity"/>
    <property type="evidence" value="ECO:0007669"/>
    <property type="project" value="TreeGrafter"/>
</dbReference>
<evidence type="ECO:0000256" key="1">
    <source>
        <dbReference type="ARBA" id="ARBA00006432"/>
    </source>
</evidence>
<evidence type="ECO:0000259" key="3">
    <source>
        <dbReference type="Pfam" id="PF00501"/>
    </source>
</evidence>
<protein>
    <submittedName>
        <fullName evidence="6">Uncharacterized protein</fullName>
    </submittedName>
</protein>
<keyword evidence="7" id="KW-1185">Reference proteome</keyword>
<dbReference type="Pfam" id="PF16177">
    <property type="entry name" value="ACAS_N"/>
    <property type="match status" value="1"/>
</dbReference>
<reference evidence="6 7" key="1">
    <citation type="journal article" date="2016" name="Sci. Rep.">
        <title>Draft genome sequencing and secretome analysis of fungal phytopathogen Ascochyta rabiei provides insight into the necrotrophic effector repertoire.</title>
        <authorList>
            <person name="Verma S."/>
            <person name="Gazara R.K."/>
            <person name="Nizam S."/>
            <person name="Parween S."/>
            <person name="Chattopadhyay D."/>
            <person name="Verma P.K."/>
        </authorList>
    </citation>
    <scope>NUCLEOTIDE SEQUENCE [LARGE SCALE GENOMIC DNA]</scope>
    <source>
        <strain evidence="6 7">ArDII</strain>
    </source>
</reference>
<dbReference type="Pfam" id="PF00501">
    <property type="entry name" value="AMP-binding"/>
    <property type="match status" value="1"/>
</dbReference>
<dbReference type="InterPro" id="IPR045851">
    <property type="entry name" value="AMP-bd_C_sf"/>
</dbReference>
<dbReference type="Proteomes" id="UP000076837">
    <property type="component" value="Unassembled WGS sequence"/>
</dbReference>
<dbReference type="Gene3D" id="3.30.300.30">
    <property type="match status" value="1"/>
</dbReference>
<evidence type="ECO:0000259" key="5">
    <source>
        <dbReference type="Pfam" id="PF16177"/>
    </source>
</evidence>
<dbReference type="InterPro" id="IPR020845">
    <property type="entry name" value="AMP-binding_CS"/>
</dbReference>
<dbReference type="STRING" id="5454.A0A163LAL0"/>
<dbReference type="InterPro" id="IPR032387">
    <property type="entry name" value="ACAS_N"/>
</dbReference>
<organism evidence="6 7">
    <name type="scientific">Didymella rabiei</name>
    <name type="common">Chickpea ascochyta blight fungus</name>
    <name type="synonym">Mycosphaerella rabiei</name>
    <dbReference type="NCBI Taxonomy" id="5454"/>
    <lineage>
        <taxon>Eukaryota</taxon>
        <taxon>Fungi</taxon>
        <taxon>Dikarya</taxon>
        <taxon>Ascomycota</taxon>
        <taxon>Pezizomycotina</taxon>
        <taxon>Dothideomycetes</taxon>
        <taxon>Pleosporomycetidae</taxon>
        <taxon>Pleosporales</taxon>
        <taxon>Pleosporineae</taxon>
        <taxon>Didymellaceae</taxon>
        <taxon>Ascochyta</taxon>
    </lineage>
</organism>
<dbReference type="InterPro" id="IPR025110">
    <property type="entry name" value="AMP-bd_C"/>
</dbReference>
<dbReference type="PANTHER" id="PTHR43347:SF3">
    <property type="entry name" value="ACYL-COA SYNTHETASE SHORT-CHAIN FAMILY MEMBER 3, MITOCHONDRIAL"/>
    <property type="match status" value="1"/>
</dbReference>
<dbReference type="InterPro" id="IPR042099">
    <property type="entry name" value="ANL_N_sf"/>
</dbReference>
<dbReference type="EMBL" id="JYNV01000060">
    <property type="protein sequence ID" value="KZM27623.1"/>
    <property type="molecule type" value="Genomic_DNA"/>
</dbReference>
<feature type="region of interest" description="Disordered" evidence="2">
    <location>
        <begin position="1"/>
        <end position="90"/>
    </location>
</feature>
<dbReference type="InterPro" id="IPR000873">
    <property type="entry name" value="AMP-dep_synth/lig_dom"/>
</dbReference>
<evidence type="ECO:0000313" key="6">
    <source>
        <dbReference type="EMBL" id="KZM27623.1"/>
    </source>
</evidence>
<dbReference type="Pfam" id="PF13193">
    <property type="entry name" value="AMP-binding_C"/>
    <property type="match status" value="1"/>
</dbReference>